<evidence type="ECO:0000313" key="9">
    <source>
        <dbReference type="EMBL" id="MDO3680883.1"/>
    </source>
</evidence>
<protein>
    <submittedName>
        <fullName evidence="9">PLP-dependent aminotransferase family protein</fullName>
    </submittedName>
</protein>
<dbReference type="InterPro" id="IPR015421">
    <property type="entry name" value="PyrdxlP-dep_Trfase_major"/>
</dbReference>
<keyword evidence="10" id="KW-1185">Reference proteome</keyword>
<dbReference type="RefSeq" id="WP_302880986.1">
    <property type="nucleotide sequence ID" value="NZ_JAUMKJ010000049.1"/>
</dbReference>
<comment type="cofactor">
    <cofactor evidence="1">
        <name>pyridoxal 5'-phosphate</name>
        <dbReference type="ChEBI" id="CHEBI:597326"/>
    </cofactor>
</comment>
<dbReference type="SMART" id="SM00345">
    <property type="entry name" value="HTH_GNTR"/>
    <property type="match status" value="1"/>
</dbReference>
<accession>A0ABT8VIQ9</accession>
<dbReference type="Proteomes" id="UP001168883">
    <property type="component" value="Unassembled WGS sequence"/>
</dbReference>
<comment type="caution">
    <text evidence="9">The sequence shown here is derived from an EMBL/GenBank/DDBJ whole genome shotgun (WGS) entry which is preliminary data.</text>
</comment>
<keyword evidence="4" id="KW-0663">Pyridoxal phosphate</keyword>
<dbReference type="EMBL" id="JAUMKJ010000049">
    <property type="protein sequence ID" value="MDO3680883.1"/>
    <property type="molecule type" value="Genomic_DNA"/>
</dbReference>
<dbReference type="InterPro" id="IPR051446">
    <property type="entry name" value="HTH_trans_reg/aminotransferase"/>
</dbReference>
<evidence type="ECO:0000256" key="6">
    <source>
        <dbReference type="ARBA" id="ARBA00023125"/>
    </source>
</evidence>
<comment type="similarity">
    <text evidence="2">In the C-terminal section; belongs to the class-I pyridoxal-phosphate-dependent aminotransferase family.</text>
</comment>
<sequence>MIDLMPRLDETSGEALYMQLYRYIRDEIAAGRIPANERLPSIRTLSAYLGVSRSPVALAYEQLLAEGYVNSRPRSGLYAAELDTSATLLQVQTEAAAERSAVSPSPKRAYHASQDEPVRYDFGYGSVDITSFPLAKWRRLMNRCLLPENSRLLLYGDLQGEPELRAEIAAYLHHMRGVRCQPEQIVVGAGTYHSLDLLFQLLREDVVRIASEEAVNDGVKALFGQFRFDCRPLRLESDGISLEELQASGAQAVYVTPSHQFPYGMTLSAGKRIKLLQWAKERRAYIVENDYDGEFRYSGRPIPSLQSFDDDGRVIYVGTFSRALTPAFRLSYLVLPPALLERFRDRRHSYDQLASPIFQKTQQLFMQSGDFGRHVRKMRSVYHKKRDALLHAVRDAFPAGVEMIGADSGLHLLLRVRCGMDETGLVCAAAREGVGVYPASAYLLRPEAGEAPTVLLGFGGLSETDIREGIGLLARAWKMEASLKK</sequence>
<evidence type="ECO:0000259" key="8">
    <source>
        <dbReference type="PROSITE" id="PS50949"/>
    </source>
</evidence>
<dbReference type="PANTHER" id="PTHR46577">
    <property type="entry name" value="HTH-TYPE TRANSCRIPTIONAL REGULATORY PROTEIN GABR"/>
    <property type="match status" value="1"/>
</dbReference>
<name>A0ABT8VIQ9_9BACL</name>
<evidence type="ECO:0000256" key="1">
    <source>
        <dbReference type="ARBA" id="ARBA00001933"/>
    </source>
</evidence>
<dbReference type="PROSITE" id="PS50949">
    <property type="entry name" value="HTH_GNTR"/>
    <property type="match status" value="1"/>
</dbReference>
<dbReference type="InterPro" id="IPR036388">
    <property type="entry name" value="WH-like_DNA-bd_sf"/>
</dbReference>
<dbReference type="InterPro" id="IPR015424">
    <property type="entry name" value="PyrdxlP-dep_Trfase"/>
</dbReference>
<dbReference type="SUPFAM" id="SSF53383">
    <property type="entry name" value="PLP-dependent transferases"/>
    <property type="match status" value="1"/>
</dbReference>
<evidence type="ECO:0000256" key="4">
    <source>
        <dbReference type="ARBA" id="ARBA00022898"/>
    </source>
</evidence>
<feature type="domain" description="HTH gntR-type" evidence="8">
    <location>
        <begin position="14"/>
        <end position="82"/>
    </location>
</feature>
<keyword evidence="6" id="KW-0238">DNA-binding</keyword>
<evidence type="ECO:0000313" key="10">
    <source>
        <dbReference type="Proteomes" id="UP001168883"/>
    </source>
</evidence>
<proteinExistence type="inferred from homology"/>
<dbReference type="CDD" id="cd07377">
    <property type="entry name" value="WHTH_GntR"/>
    <property type="match status" value="1"/>
</dbReference>
<dbReference type="CDD" id="cd00609">
    <property type="entry name" value="AAT_like"/>
    <property type="match status" value="1"/>
</dbReference>
<dbReference type="PANTHER" id="PTHR46577:SF1">
    <property type="entry name" value="HTH-TYPE TRANSCRIPTIONAL REGULATORY PROTEIN GABR"/>
    <property type="match status" value="1"/>
</dbReference>
<keyword evidence="5" id="KW-0805">Transcription regulation</keyword>
<dbReference type="Pfam" id="PF00392">
    <property type="entry name" value="GntR"/>
    <property type="match status" value="1"/>
</dbReference>
<evidence type="ECO:0000256" key="5">
    <source>
        <dbReference type="ARBA" id="ARBA00023015"/>
    </source>
</evidence>
<keyword evidence="7" id="KW-0804">Transcription</keyword>
<evidence type="ECO:0000256" key="7">
    <source>
        <dbReference type="ARBA" id="ARBA00023163"/>
    </source>
</evidence>
<dbReference type="SUPFAM" id="SSF46785">
    <property type="entry name" value="Winged helix' DNA-binding domain"/>
    <property type="match status" value="1"/>
</dbReference>
<dbReference type="Gene3D" id="3.40.640.10">
    <property type="entry name" value="Type I PLP-dependent aspartate aminotransferase-like (Major domain)"/>
    <property type="match status" value="1"/>
</dbReference>
<dbReference type="InterPro" id="IPR036390">
    <property type="entry name" value="WH_DNA-bd_sf"/>
</dbReference>
<dbReference type="InterPro" id="IPR004839">
    <property type="entry name" value="Aminotransferase_I/II_large"/>
</dbReference>
<evidence type="ECO:0000256" key="2">
    <source>
        <dbReference type="ARBA" id="ARBA00005384"/>
    </source>
</evidence>
<gene>
    <name evidence="9" type="ORF">Q3C12_28135</name>
</gene>
<keyword evidence="3 9" id="KW-0808">Transferase</keyword>
<organism evidence="9 10">
    <name type="scientific">Paenibacillus ehimensis</name>
    <dbReference type="NCBI Taxonomy" id="79264"/>
    <lineage>
        <taxon>Bacteria</taxon>
        <taxon>Bacillati</taxon>
        <taxon>Bacillota</taxon>
        <taxon>Bacilli</taxon>
        <taxon>Bacillales</taxon>
        <taxon>Paenibacillaceae</taxon>
        <taxon>Paenibacillus</taxon>
    </lineage>
</organism>
<dbReference type="PRINTS" id="PR00035">
    <property type="entry name" value="HTHGNTR"/>
</dbReference>
<dbReference type="Gene3D" id="1.10.10.10">
    <property type="entry name" value="Winged helix-like DNA-binding domain superfamily/Winged helix DNA-binding domain"/>
    <property type="match status" value="1"/>
</dbReference>
<keyword evidence="3 9" id="KW-0032">Aminotransferase</keyword>
<evidence type="ECO:0000256" key="3">
    <source>
        <dbReference type="ARBA" id="ARBA00022576"/>
    </source>
</evidence>
<reference evidence="9" key="1">
    <citation type="submission" date="2023-07" db="EMBL/GenBank/DDBJ databases">
        <authorList>
            <person name="Aktuganov G."/>
            <person name="Boyko T."/>
            <person name="Delegan Y."/>
            <person name="Galimzianova N."/>
            <person name="Gilvanova E."/>
            <person name="Korobov V."/>
            <person name="Kuzmina L."/>
            <person name="Melentiev A."/>
            <person name="Milman P."/>
            <person name="Ryabova A."/>
            <person name="Stupak E."/>
            <person name="Yasakov T."/>
            <person name="Zharikova N."/>
            <person name="Zhurenko E."/>
        </authorList>
    </citation>
    <scope>NUCLEOTIDE SEQUENCE</scope>
    <source>
        <strain evidence="9">IB-739</strain>
    </source>
</reference>
<dbReference type="Pfam" id="PF00155">
    <property type="entry name" value="Aminotran_1_2"/>
    <property type="match status" value="1"/>
</dbReference>
<dbReference type="GO" id="GO:0008483">
    <property type="term" value="F:transaminase activity"/>
    <property type="evidence" value="ECO:0007669"/>
    <property type="project" value="UniProtKB-KW"/>
</dbReference>
<dbReference type="InterPro" id="IPR000524">
    <property type="entry name" value="Tscrpt_reg_HTH_GntR"/>
</dbReference>